<organism evidence="1 2">
    <name type="scientific">Gottfriedia solisilvae</name>
    <dbReference type="NCBI Taxonomy" id="1516104"/>
    <lineage>
        <taxon>Bacteria</taxon>
        <taxon>Bacillati</taxon>
        <taxon>Bacillota</taxon>
        <taxon>Bacilli</taxon>
        <taxon>Bacillales</taxon>
        <taxon>Bacillaceae</taxon>
        <taxon>Gottfriedia</taxon>
    </lineage>
</organism>
<reference evidence="2" key="1">
    <citation type="journal article" date="2019" name="Int. J. Syst. Evol. Microbiol.">
        <title>The Global Catalogue of Microorganisms (GCM) 10K type strain sequencing project: providing services to taxonomists for standard genome sequencing and annotation.</title>
        <authorList>
            <consortium name="The Broad Institute Genomics Platform"/>
            <consortium name="The Broad Institute Genome Sequencing Center for Infectious Disease"/>
            <person name="Wu L."/>
            <person name="Ma J."/>
        </authorList>
    </citation>
    <scope>NUCLEOTIDE SEQUENCE [LARGE SCALE GENOMIC DNA]</scope>
    <source>
        <strain evidence="2">CGMCC 1.14993</strain>
    </source>
</reference>
<dbReference type="OrthoDB" id="1908495at2"/>
<sequence>MTYLLDNPKFHSAEAYWLTPLLQRDDVYHALKNAHQKGLCIIGDCDQWYNKKRFEVLKGNNILNLNLIEGANHSLEIENNIFDSIDLLKKIMNIIDKF</sequence>
<comment type="caution">
    <text evidence="1">The sequence shown here is derived from an EMBL/GenBank/DDBJ whole genome shotgun (WGS) entry which is preliminary data.</text>
</comment>
<gene>
    <name evidence="1" type="ORF">GCM10007380_04790</name>
</gene>
<proteinExistence type="predicted"/>
<dbReference type="RefSeq" id="WP_087998769.1">
    <property type="nucleotide sequence ID" value="NZ_BMHB01000001.1"/>
</dbReference>
<dbReference type="AlphaFoldDB" id="A0A8J3ACM4"/>
<dbReference type="Proteomes" id="UP000626244">
    <property type="component" value="Unassembled WGS sequence"/>
</dbReference>
<evidence type="ECO:0000313" key="2">
    <source>
        <dbReference type="Proteomes" id="UP000626244"/>
    </source>
</evidence>
<keyword evidence="2" id="KW-1185">Reference proteome</keyword>
<dbReference type="EMBL" id="BMHB01000001">
    <property type="protein sequence ID" value="GGI10834.1"/>
    <property type="molecule type" value="Genomic_DNA"/>
</dbReference>
<evidence type="ECO:0000313" key="1">
    <source>
        <dbReference type="EMBL" id="GGI10834.1"/>
    </source>
</evidence>
<accession>A0A8J3ACM4</accession>
<protein>
    <submittedName>
        <fullName evidence="1">Uncharacterized protein</fullName>
    </submittedName>
</protein>
<name>A0A8J3ACM4_9BACI</name>